<dbReference type="EMBL" id="JBHFNS010000077">
    <property type="protein sequence ID" value="MFB2937646.1"/>
    <property type="molecule type" value="Genomic_DNA"/>
</dbReference>
<evidence type="ECO:0000313" key="1">
    <source>
        <dbReference type="EMBL" id="MFB2937646.1"/>
    </source>
</evidence>
<name>A0ABV4YFN4_9CYAN</name>
<organism evidence="1 2">
    <name type="scientific">Floridaenema fluviatile BLCC-F154</name>
    <dbReference type="NCBI Taxonomy" id="3153640"/>
    <lineage>
        <taxon>Bacteria</taxon>
        <taxon>Bacillati</taxon>
        <taxon>Cyanobacteriota</taxon>
        <taxon>Cyanophyceae</taxon>
        <taxon>Oscillatoriophycideae</taxon>
        <taxon>Aerosakkonematales</taxon>
        <taxon>Aerosakkonemataceae</taxon>
        <taxon>Floridanema</taxon>
        <taxon>Floridanema fluviatile</taxon>
    </lineage>
</organism>
<dbReference type="RefSeq" id="WP_413259133.1">
    <property type="nucleotide sequence ID" value="NZ_JBHFNS010000077.1"/>
</dbReference>
<proteinExistence type="predicted"/>
<dbReference type="NCBIfam" id="NF045913">
    <property type="entry name" value="RegSipA"/>
    <property type="match status" value="1"/>
</dbReference>
<protein>
    <submittedName>
        <fullName evidence="1">Regulatory protein SipA</fullName>
    </submittedName>
</protein>
<dbReference type="Proteomes" id="UP001576776">
    <property type="component" value="Unassembled WGS sequence"/>
</dbReference>
<dbReference type="Pfam" id="PF11347">
    <property type="entry name" value="CRR42-like"/>
    <property type="match status" value="1"/>
</dbReference>
<dbReference type="PANTHER" id="PTHR36799:SF2">
    <property type="entry name" value="PROTEIN CHLORORESPIRATORY REDUCTION 42, CHLOROPLASTIC"/>
    <property type="match status" value="1"/>
</dbReference>
<reference evidence="1 2" key="1">
    <citation type="submission" date="2024-09" db="EMBL/GenBank/DDBJ databases">
        <title>Floridaenema gen nov. (Aerosakkonemataceae, Aerosakkonematales ord. nov., Cyanobacteria) from benthic tropical and subtropical fresh waters, with the description of four new species.</title>
        <authorList>
            <person name="Moretto J.A."/>
            <person name="Berthold D.E."/>
            <person name="Lefler F.W."/>
            <person name="Huang I.-S."/>
            <person name="Laughinghouse H. IV."/>
        </authorList>
    </citation>
    <scope>NUCLEOTIDE SEQUENCE [LARGE SCALE GENOMIC DNA]</scope>
    <source>
        <strain evidence="1 2">BLCC-F154</strain>
    </source>
</reference>
<dbReference type="InterPro" id="IPR021495">
    <property type="entry name" value="CRR42-like"/>
</dbReference>
<dbReference type="PANTHER" id="PTHR36799">
    <property type="match status" value="1"/>
</dbReference>
<keyword evidence="2" id="KW-1185">Reference proteome</keyword>
<comment type="caution">
    <text evidence="1">The sequence shown here is derived from an EMBL/GenBank/DDBJ whole genome shotgun (WGS) entry which is preliminary data.</text>
</comment>
<gene>
    <name evidence="1" type="primary">sipA</name>
    <name evidence="1" type="ORF">ACE1B6_20550</name>
</gene>
<accession>A0ABV4YFN4</accession>
<sequence>MSKEFPIGAKVRVIALPAYVKTAEPMPMLRPPDVIKLGEEGIVIDRRPGGYWGVRFARGNFLLDSQYIETAN</sequence>
<evidence type="ECO:0000313" key="2">
    <source>
        <dbReference type="Proteomes" id="UP001576776"/>
    </source>
</evidence>